<dbReference type="Proteomes" id="UP001501009">
    <property type="component" value="Unassembled WGS sequence"/>
</dbReference>
<feature type="domain" description="Sucrose phosphatase-like" evidence="2">
    <location>
        <begin position="21"/>
        <end position="255"/>
    </location>
</feature>
<dbReference type="InterPro" id="IPR036412">
    <property type="entry name" value="HAD-like_sf"/>
</dbReference>
<organism evidence="3 4">
    <name type="scientific">Streptomyces coacervatus</name>
    <dbReference type="NCBI Taxonomy" id="647381"/>
    <lineage>
        <taxon>Bacteria</taxon>
        <taxon>Bacillati</taxon>
        <taxon>Actinomycetota</taxon>
        <taxon>Actinomycetes</taxon>
        <taxon>Kitasatosporales</taxon>
        <taxon>Streptomycetaceae</taxon>
        <taxon>Streptomyces</taxon>
    </lineage>
</organism>
<reference evidence="4" key="1">
    <citation type="journal article" date="2019" name="Int. J. Syst. Evol. Microbiol.">
        <title>The Global Catalogue of Microorganisms (GCM) 10K type strain sequencing project: providing services to taxonomists for standard genome sequencing and annotation.</title>
        <authorList>
            <consortium name="The Broad Institute Genomics Platform"/>
            <consortium name="The Broad Institute Genome Sequencing Center for Infectious Disease"/>
            <person name="Wu L."/>
            <person name="Ma J."/>
        </authorList>
    </citation>
    <scope>NUCLEOTIDE SEQUENCE [LARGE SCALE GENOMIC DNA]</scope>
    <source>
        <strain evidence="4">JCM 17138</strain>
    </source>
</reference>
<gene>
    <name evidence="3" type="primary">ntdB</name>
    <name evidence="3" type="ORF">GCM10022403_034790</name>
</gene>
<dbReference type="Gene3D" id="3.40.50.1000">
    <property type="entry name" value="HAD superfamily/HAD-like"/>
    <property type="match status" value="1"/>
</dbReference>
<dbReference type="InterPro" id="IPR006379">
    <property type="entry name" value="HAD-SF_hydro_IIB"/>
</dbReference>
<dbReference type="Pfam" id="PF05116">
    <property type="entry name" value="S6PP"/>
    <property type="match status" value="1"/>
</dbReference>
<dbReference type="Gene3D" id="3.30.70.1410">
    <property type="entry name" value="yhjk (haloacid dehalogenase-like hydrolase protein) domain"/>
    <property type="match status" value="1"/>
</dbReference>
<proteinExistence type="predicted"/>
<comment type="caution">
    <text evidence="3">The sequence shown here is derived from an EMBL/GenBank/DDBJ whole genome shotgun (WGS) entry which is preliminary data.</text>
</comment>
<dbReference type="InterPro" id="IPR006380">
    <property type="entry name" value="SPP-like_dom"/>
</dbReference>
<dbReference type="PANTHER" id="PTHR10000:SF57">
    <property type="entry name" value="KANOSAMINE-6-PHOSPHATE PHOSPHATASE"/>
    <property type="match status" value="1"/>
</dbReference>
<accession>A0ABP7HTU5</accession>
<evidence type="ECO:0000313" key="3">
    <source>
        <dbReference type="EMBL" id="GAA3797975.1"/>
    </source>
</evidence>
<dbReference type="EMBL" id="BAABDE010000016">
    <property type="protein sequence ID" value="GAA3797975.1"/>
    <property type="molecule type" value="Genomic_DNA"/>
</dbReference>
<evidence type="ECO:0000256" key="1">
    <source>
        <dbReference type="ARBA" id="ARBA00022801"/>
    </source>
</evidence>
<evidence type="ECO:0000259" key="2">
    <source>
        <dbReference type="Pfam" id="PF05116"/>
    </source>
</evidence>
<keyword evidence="1" id="KW-0378">Hydrolase</keyword>
<dbReference type="InterPro" id="IPR023214">
    <property type="entry name" value="HAD_sf"/>
</dbReference>
<protein>
    <submittedName>
        <fullName evidence="3">Kanosamine-6-phosphate phosphatase</fullName>
    </submittedName>
</protein>
<dbReference type="SUPFAM" id="SSF56784">
    <property type="entry name" value="HAD-like"/>
    <property type="match status" value="1"/>
</dbReference>
<sequence length="281" mass="30994">MPPSAQPTDTRALPMPDTVHTVVFSDFDETYLAHASTPDQVSSRAALEDWLEHASRRHGLLFGWVTGSSLDSVLRKSDTHALRVLPHFMACSLGTELYAVDETGPRLAAEWQHSLPDAAYIRGHATRAVQELGALGVPLRPQLNRGPESRVISHYYRTRGPEQDAQNLALIRRTARRFSLGVYLSRCNPLTGDPDDCYDVDFLPGNCGKSQVVDYICRRYGVDPAKSFAFGDSGNDLDMLTAVGHGVLVGNCTEEARSLHPRVSTKSYADAILFELQEVLQ</sequence>
<keyword evidence="4" id="KW-1185">Reference proteome</keyword>
<dbReference type="NCBIfam" id="TIGR01484">
    <property type="entry name" value="HAD-SF-IIB"/>
    <property type="match status" value="1"/>
</dbReference>
<dbReference type="PANTHER" id="PTHR10000">
    <property type="entry name" value="PHOSPHOSERINE PHOSPHATASE"/>
    <property type="match status" value="1"/>
</dbReference>
<dbReference type="SFLD" id="SFLDS00003">
    <property type="entry name" value="Haloacid_Dehalogenase"/>
    <property type="match status" value="1"/>
</dbReference>
<name>A0ABP7HTU5_9ACTN</name>
<evidence type="ECO:0000313" key="4">
    <source>
        <dbReference type="Proteomes" id="UP001501009"/>
    </source>
</evidence>
<dbReference type="SFLD" id="SFLDG01140">
    <property type="entry name" value="C2.B:_Phosphomannomutase_and_P"/>
    <property type="match status" value="1"/>
</dbReference>
<dbReference type="SFLD" id="SFLDG01141">
    <property type="entry name" value="C2.B.1:_Sucrose_Phosphatase_Li"/>
    <property type="match status" value="1"/>
</dbReference>